<feature type="region of interest" description="Disordered" evidence="1">
    <location>
        <begin position="1"/>
        <end position="20"/>
    </location>
</feature>
<protein>
    <submittedName>
        <fullName evidence="3">Uncharacterized protein</fullName>
    </submittedName>
</protein>
<feature type="compositionally biased region" description="Basic and acidic residues" evidence="1">
    <location>
        <begin position="321"/>
        <end position="331"/>
    </location>
</feature>
<keyword evidence="2" id="KW-0472">Membrane</keyword>
<evidence type="ECO:0000256" key="1">
    <source>
        <dbReference type="SAM" id="MobiDB-lite"/>
    </source>
</evidence>
<gene>
    <name evidence="3" type="ORF">M8542_30315</name>
</gene>
<reference evidence="3" key="1">
    <citation type="submission" date="2022-06" db="EMBL/GenBank/DDBJ databases">
        <title>Amycolatopsis iheyaensis sp. nov., a new species of the genus Amycolatopsis isolated from soil in Iheya island, Japan.</title>
        <authorList>
            <person name="Ngamcharungchit C."/>
            <person name="Kanto H."/>
            <person name="Take A."/>
            <person name="Intra B."/>
            <person name="Matsumoto A."/>
            <person name="Panbangred W."/>
            <person name="Inahashi Y."/>
        </authorList>
    </citation>
    <scope>NUCLEOTIDE SEQUENCE</scope>
    <source>
        <strain evidence="3">OK19-0408</strain>
    </source>
</reference>
<keyword evidence="4" id="KW-1185">Reference proteome</keyword>
<evidence type="ECO:0000313" key="3">
    <source>
        <dbReference type="EMBL" id="MCR6487132.1"/>
    </source>
</evidence>
<dbReference type="AlphaFoldDB" id="A0A9X2SLW1"/>
<feature type="transmembrane region" description="Helical" evidence="2">
    <location>
        <begin position="406"/>
        <end position="425"/>
    </location>
</feature>
<keyword evidence="2" id="KW-0812">Transmembrane</keyword>
<feature type="transmembrane region" description="Helical" evidence="2">
    <location>
        <begin position="437"/>
        <end position="459"/>
    </location>
</feature>
<sequence>MTADLNLNESPVDGSSPREQAHELAKAYSTALAIAMINENDRPFSRISENVEIDHGECRRRLTIDWHLPTLAEALHDDPRMQDSETIRSFNELNPTLVLPIYIARKGRLMNHFCVEDPAGAKLYLCGQREGQERTQIMLRVFWEVVGLTPPGNSYTAGRLEELGRKYLEVPALDADAAEARVGHVVCELRTLGLPFYPEALGRLKYVGNYMAKRHLIWLHLKARPGQAVRLSVSYRTRFSADYSPKPRKGRYQPKSIFKQLDEGARRAVGQEPYEFRIPLSMHSLCTSYHFTQTAPAGTFFLEQRFAYEQTLTMPKTHQRGTFEESLRKSEATTQGENEAGGPVAHLYARNLPSKVGDQVYAYTLLRERPPGTTALVMWLTLFASIFFWFFWRIWDGLVFADTKGIDVAALFVALPGLASIWFSRAFKDDIRPRIPLVSRIGLLAVGMSAFYALLGVVVRRGVCSPGSAVCTPELMTVFSRNALLGVALLLSVLTVWLFVRKWRFQKSYQVLQKNVIDPYSR</sequence>
<evidence type="ECO:0000313" key="4">
    <source>
        <dbReference type="Proteomes" id="UP001144096"/>
    </source>
</evidence>
<organism evidence="3 4">
    <name type="scientific">Amycolatopsis iheyensis</name>
    <dbReference type="NCBI Taxonomy" id="2945988"/>
    <lineage>
        <taxon>Bacteria</taxon>
        <taxon>Bacillati</taxon>
        <taxon>Actinomycetota</taxon>
        <taxon>Actinomycetes</taxon>
        <taxon>Pseudonocardiales</taxon>
        <taxon>Pseudonocardiaceae</taxon>
        <taxon>Amycolatopsis</taxon>
    </lineage>
</organism>
<evidence type="ECO:0000256" key="2">
    <source>
        <dbReference type="SAM" id="Phobius"/>
    </source>
</evidence>
<name>A0A9X2SLW1_9PSEU</name>
<keyword evidence="2" id="KW-1133">Transmembrane helix</keyword>
<dbReference type="RefSeq" id="WP_257923686.1">
    <property type="nucleotide sequence ID" value="NZ_JAMXQV010000017.1"/>
</dbReference>
<accession>A0A9X2SLW1</accession>
<dbReference type="Proteomes" id="UP001144096">
    <property type="component" value="Unassembled WGS sequence"/>
</dbReference>
<feature type="transmembrane region" description="Helical" evidence="2">
    <location>
        <begin position="479"/>
        <end position="500"/>
    </location>
</feature>
<feature type="region of interest" description="Disordered" evidence="1">
    <location>
        <begin position="319"/>
        <end position="340"/>
    </location>
</feature>
<feature type="transmembrane region" description="Helical" evidence="2">
    <location>
        <begin position="376"/>
        <end position="394"/>
    </location>
</feature>
<comment type="caution">
    <text evidence="3">The sequence shown here is derived from an EMBL/GenBank/DDBJ whole genome shotgun (WGS) entry which is preliminary data.</text>
</comment>
<proteinExistence type="predicted"/>
<dbReference type="EMBL" id="JAMXQV010000017">
    <property type="protein sequence ID" value="MCR6487132.1"/>
    <property type="molecule type" value="Genomic_DNA"/>
</dbReference>